<name>A0A097ESG9_9LEPT</name>
<sequence length="122" mass="13368">MVEGSSLFSCDTDGYPVTKRIRVEDVEENDWTILFSGLEIKEGKEMVKTLRLELPDGLNLNEQALRMTLAVKLYEAGQCSLGQAASVAGVTKRSFIETMGAFGGSVFSGYTTDDYLNDIKNA</sequence>
<proteinExistence type="predicted"/>
<dbReference type="AlphaFoldDB" id="A0A097ESG9"/>
<reference evidence="1 2" key="2">
    <citation type="journal article" date="2014" name="Emerg. Microbes Infect.">
        <title>Potential impact on kidney infection: a whole-genome analysis of Leptospira santarosai serovar Shermani.</title>
        <authorList>
            <person name="Chou L.F."/>
            <person name="Chen T.W."/>
            <person name="Ko Y.C."/>
            <person name="Pan M.J."/>
            <person name="Tian Y.C."/>
            <person name="Chiu C.H."/>
            <person name="Tang P."/>
            <person name="Hung C.C."/>
            <person name="Yang C.W."/>
        </authorList>
    </citation>
    <scope>NUCLEOTIDE SEQUENCE</scope>
    <source>
        <strain evidence="1 2">LT 821</strain>
    </source>
</reference>
<gene>
    <name evidence="1" type="ORF">LSS_21480</name>
</gene>
<dbReference type="InterPro" id="IPR005368">
    <property type="entry name" value="UPF0175"/>
</dbReference>
<reference evidence="1 2" key="1">
    <citation type="journal article" date="2012" name="Gene">
        <title>Sequence of Leptospira santarosai serovar Shermani genome and prediction of virulence-associated genes.</title>
        <authorList>
            <person name="Chou L.F."/>
            <person name="Chen Y.T."/>
            <person name="Lu C.W."/>
            <person name="Ko Y.C."/>
            <person name="Tang C.Y."/>
            <person name="Pan M.J."/>
            <person name="Tian Y.C."/>
            <person name="Chiu C.H."/>
            <person name="Hung C.C."/>
            <person name="Yang C.W."/>
        </authorList>
    </citation>
    <scope>NUCLEOTIDE SEQUENCE [LARGE SCALE GENOMIC DNA]</scope>
    <source>
        <strain evidence="1">LT 821</strain>
    </source>
</reference>
<dbReference type="KEGG" id="lst:LSS_21480"/>
<accession>A0A097ESG9</accession>
<dbReference type="Proteomes" id="UP000035800">
    <property type="component" value="Chromosome I"/>
</dbReference>
<evidence type="ECO:0000313" key="1">
    <source>
        <dbReference type="EMBL" id="AIT10883.1"/>
    </source>
</evidence>
<evidence type="ECO:0000313" key="2">
    <source>
        <dbReference type="Proteomes" id="UP000035800"/>
    </source>
</evidence>
<dbReference type="Pfam" id="PF03683">
    <property type="entry name" value="UPF0175"/>
    <property type="match status" value="1"/>
</dbReference>
<dbReference type="EMBL" id="CP006694">
    <property type="protein sequence ID" value="AIT10883.1"/>
    <property type="molecule type" value="Genomic_DNA"/>
</dbReference>
<protein>
    <submittedName>
        <fullName evidence="1">Uncharacterized protein</fullName>
    </submittedName>
</protein>
<organism evidence="1 2">
    <name type="scientific">Leptospira santarosai serovar Shermani str. LT 821</name>
    <dbReference type="NCBI Taxonomy" id="758847"/>
    <lineage>
        <taxon>Bacteria</taxon>
        <taxon>Pseudomonadati</taxon>
        <taxon>Spirochaetota</taxon>
        <taxon>Spirochaetia</taxon>
        <taxon>Leptospirales</taxon>
        <taxon>Leptospiraceae</taxon>
        <taxon>Leptospira</taxon>
    </lineage>
</organism>
<dbReference type="STRING" id="758847.LSS_21480"/>